<dbReference type="RefSeq" id="WP_023791344.1">
    <property type="nucleotide sequence ID" value="NC_023003.1"/>
</dbReference>
<accession>V6DFN5</accession>
<keyword evidence="1" id="KW-1133">Transmembrane helix</keyword>
<feature type="domain" description="AMP-binding enzyme C-terminal" evidence="3">
    <location>
        <begin position="421"/>
        <end position="498"/>
    </location>
</feature>
<keyword evidence="4" id="KW-0436">Ligase</keyword>
<dbReference type="Gene3D" id="3.30.300.30">
    <property type="match status" value="1"/>
</dbReference>
<gene>
    <name evidence="4" type="primary">lcfB</name>
    <name evidence="4" type="ORF">BABL1_gene_618</name>
</gene>
<keyword evidence="5" id="KW-1185">Reference proteome</keyword>
<evidence type="ECO:0000313" key="4">
    <source>
        <dbReference type="EMBL" id="CDK30354.1"/>
    </source>
</evidence>
<sequence>MIEKLRYEKLYDSLNQDNKLIHVGLLLERAFKNWPENIAVIADDQSITYQELYYQANLFAKKLLGLGIKKGDRVIILYPNSIDFYIAYFGLWVIGAIAIPLNTFLIEKEVLKIIEDAEPHCLIIPNDFLDKFKELNNLDIAIVSRVFEKDILSIDNVITPANRDIEDIAAILYTSGTTGFPKGVMLTSKNIIINAIQGISRFESSYKDRIFCPLPLFHALPQNTCVWATTIMGATAITISRIDRHAILNGLKHNPTVIMAVPAIYGLFCKMKSIDFGYIRYFFSGGDVLSDKIRGYFELIYRRKLCNGYGLTETSPFISVDIDDYTQSTNNIGYLFFGLECQIRDSNMNILDKNQVGILWLKGDNIMKGYYNLPELTQEVLKDGWFNTGDLAYINQDGKIVLSGREKDLIKSKGIKIYPQEIENILLTHDKVIQAAVIGKKSSDMDEEYPVAYIASHTPDQEKLKKELSELARKNLAAYKLPKNFIIKRELPLTSTGKVDKKRLKSEL</sequence>
<evidence type="ECO:0000259" key="2">
    <source>
        <dbReference type="Pfam" id="PF00501"/>
    </source>
</evidence>
<dbReference type="PANTHER" id="PTHR43767">
    <property type="entry name" value="LONG-CHAIN-FATTY-ACID--COA LIGASE"/>
    <property type="match status" value="1"/>
</dbReference>
<dbReference type="InterPro" id="IPR000873">
    <property type="entry name" value="AMP-dep_synth/lig_dom"/>
</dbReference>
<keyword evidence="1" id="KW-0472">Membrane</keyword>
<protein>
    <submittedName>
        <fullName evidence="4">Acyl-CoA synthetase/AMP-acid ligase II</fullName>
    </submittedName>
</protein>
<dbReference type="SUPFAM" id="SSF56801">
    <property type="entry name" value="Acetyl-CoA synthetase-like"/>
    <property type="match status" value="1"/>
</dbReference>
<feature type="domain" description="AMP-dependent synthetase/ligase" evidence="2">
    <location>
        <begin position="27"/>
        <end position="371"/>
    </location>
</feature>
<evidence type="ECO:0000259" key="3">
    <source>
        <dbReference type="Pfam" id="PF13193"/>
    </source>
</evidence>
<evidence type="ECO:0000256" key="1">
    <source>
        <dbReference type="SAM" id="Phobius"/>
    </source>
</evidence>
<dbReference type="Proteomes" id="UP000018769">
    <property type="component" value="Chromosome I"/>
</dbReference>
<dbReference type="InterPro" id="IPR025110">
    <property type="entry name" value="AMP-bd_C"/>
</dbReference>
<dbReference type="InterPro" id="IPR045851">
    <property type="entry name" value="AMP-bd_C_sf"/>
</dbReference>
<dbReference type="Pfam" id="PF13193">
    <property type="entry name" value="AMP-binding_C"/>
    <property type="match status" value="1"/>
</dbReference>
<dbReference type="PANTHER" id="PTHR43767:SF1">
    <property type="entry name" value="NONRIBOSOMAL PEPTIDE SYNTHASE PES1 (EUROFUNG)-RELATED"/>
    <property type="match status" value="1"/>
</dbReference>
<dbReference type="GO" id="GO:0016878">
    <property type="term" value="F:acid-thiol ligase activity"/>
    <property type="evidence" value="ECO:0007669"/>
    <property type="project" value="UniProtKB-ARBA"/>
</dbReference>
<dbReference type="STRING" id="673862.BABL1_gene_618"/>
<dbReference type="InterPro" id="IPR050237">
    <property type="entry name" value="ATP-dep_AMP-bd_enzyme"/>
</dbReference>
<dbReference type="HOGENOM" id="CLU_000022_59_10_7"/>
<keyword evidence="1" id="KW-0812">Transmembrane</keyword>
<dbReference type="KEGG" id="dpb:BABL1_gene_618"/>
<evidence type="ECO:0000313" key="5">
    <source>
        <dbReference type="Proteomes" id="UP000018769"/>
    </source>
</evidence>
<dbReference type="PROSITE" id="PS00455">
    <property type="entry name" value="AMP_BINDING"/>
    <property type="match status" value="1"/>
</dbReference>
<dbReference type="PATRIC" id="fig|673862.3.peg.241"/>
<reference evidence="4 5" key="1">
    <citation type="journal article" date="2015" name="Biol. Direct">
        <title>Babela massiliensis, a representative of a widespread bacterial phylum with unusual adaptations to parasitism in amoebae.</title>
        <authorList>
            <person name="Pagnier I."/>
            <person name="Yutin N."/>
            <person name="Croce O."/>
            <person name="Makarova K.S."/>
            <person name="Wolf Y.I."/>
            <person name="Benamar S."/>
            <person name="Raoult D."/>
            <person name="Koonin E.V."/>
            <person name="La Scola B."/>
        </authorList>
    </citation>
    <scope>NUCLEOTIDE SEQUENCE [LARGE SCALE GENOMIC DNA]</scope>
    <source>
        <strain evidence="5">BABL1</strain>
    </source>
</reference>
<organism evidence="4 5">
    <name type="scientific">Candidatus Babela massiliensis</name>
    <dbReference type="NCBI Taxonomy" id="673862"/>
    <lineage>
        <taxon>Bacteria</taxon>
        <taxon>Candidatus Babelota</taxon>
        <taxon>Candidatus Babeliae</taxon>
        <taxon>Candidatus Babeliales</taxon>
        <taxon>Candidatus Babeliaceae</taxon>
        <taxon>Candidatus Babela</taxon>
    </lineage>
</organism>
<feature type="transmembrane region" description="Helical" evidence="1">
    <location>
        <begin position="85"/>
        <end position="106"/>
    </location>
</feature>
<dbReference type="Gene3D" id="3.40.50.12780">
    <property type="entry name" value="N-terminal domain of ligase-like"/>
    <property type="match status" value="1"/>
</dbReference>
<proteinExistence type="predicted"/>
<dbReference type="InterPro" id="IPR042099">
    <property type="entry name" value="ANL_N_sf"/>
</dbReference>
<dbReference type="OrthoDB" id="9803968at2"/>
<dbReference type="eggNOG" id="COG0318">
    <property type="taxonomic scope" value="Bacteria"/>
</dbReference>
<dbReference type="EMBL" id="HG793133">
    <property type="protein sequence ID" value="CDK30354.1"/>
    <property type="molecule type" value="Genomic_DNA"/>
</dbReference>
<dbReference type="InterPro" id="IPR020845">
    <property type="entry name" value="AMP-binding_CS"/>
</dbReference>
<dbReference type="AlphaFoldDB" id="V6DFN5"/>
<name>V6DFN5_9BACT</name>
<dbReference type="Pfam" id="PF00501">
    <property type="entry name" value="AMP-binding"/>
    <property type="match status" value="1"/>
</dbReference>